<dbReference type="GO" id="GO:0016887">
    <property type="term" value="F:ATP hydrolysis activity"/>
    <property type="evidence" value="ECO:0007669"/>
    <property type="project" value="InterPro"/>
</dbReference>
<keyword evidence="4" id="KW-0813">Transport</keyword>
<reference evidence="4 5" key="1">
    <citation type="submission" date="2018-05" db="EMBL/GenBank/DDBJ databases">
        <title>Genomic Encyclopedia of Type Strains, Phase IV (KMG-IV): sequencing the most valuable type-strain genomes for metagenomic binning, comparative biology and taxonomic classification.</title>
        <authorList>
            <person name="Goeker M."/>
        </authorList>
    </citation>
    <scope>NUCLEOTIDE SEQUENCE [LARGE SCALE GENOMIC DNA]</scope>
    <source>
        <strain evidence="4 5">DSM 24995</strain>
    </source>
</reference>
<organism evidence="4 5">
    <name type="scientific">Hungatella effluvii</name>
    <dbReference type="NCBI Taxonomy" id="1096246"/>
    <lineage>
        <taxon>Bacteria</taxon>
        <taxon>Bacillati</taxon>
        <taxon>Bacillota</taxon>
        <taxon>Clostridia</taxon>
        <taxon>Lachnospirales</taxon>
        <taxon>Lachnospiraceae</taxon>
        <taxon>Hungatella</taxon>
    </lineage>
</organism>
<dbReference type="RefSeq" id="WP_110323030.1">
    <property type="nucleotide sequence ID" value="NZ_QJKD01000005.1"/>
</dbReference>
<keyword evidence="2" id="KW-0067">ATP-binding</keyword>
<dbReference type="PANTHER" id="PTHR43790:SF8">
    <property type="entry name" value="SUGAR ABC TRANSPORTER ATP-BINDING PROTEIN"/>
    <property type="match status" value="1"/>
</dbReference>
<accession>A0A2V3YAA8</accession>
<proteinExistence type="predicted"/>
<dbReference type="AlphaFoldDB" id="A0A2V3YAA8"/>
<evidence type="ECO:0000313" key="4">
    <source>
        <dbReference type="EMBL" id="PXX53702.1"/>
    </source>
</evidence>
<protein>
    <submittedName>
        <fullName evidence="4">ABC-type sugar transport system ATPase subunit</fullName>
    </submittedName>
</protein>
<keyword evidence="5" id="KW-1185">Reference proteome</keyword>
<gene>
    <name evidence="4" type="ORF">DFR60_105191</name>
</gene>
<evidence type="ECO:0000259" key="3">
    <source>
        <dbReference type="PROSITE" id="PS50893"/>
    </source>
</evidence>
<dbReference type="GeneID" id="86061584"/>
<evidence type="ECO:0000313" key="5">
    <source>
        <dbReference type="Proteomes" id="UP000248057"/>
    </source>
</evidence>
<keyword evidence="1" id="KW-0547">Nucleotide-binding</keyword>
<evidence type="ECO:0000256" key="2">
    <source>
        <dbReference type="ARBA" id="ARBA00022840"/>
    </source>
</evidence>
<dbReference type="Proteomes" id="UP000248057">
    <property type="component" value="Unassembled WGS sequence"/>
</dbReference>
<dbReference type="InterPro" id="IPR027417">
    <property type="entry name" value="P-loop_NTPase"/>
</dbReference>
<dbReference type="SUPFAM" id="SSF52540">
    <property type="entry name" value="P-loop containing nucleoside triphosphate hydrolases"/>
    <property type="match status" value="2"/>
</dbReference>
<dbReference type="EMBL" id="QJKD01000005">
    <property type="protein sequence ID" value="PXX53702.1"/>
    <property type="molecule type" value="Genomic_DNA"/>
</dbReference>
<keyword evidence="4" id="KW-0762">Sugar transport</keyword>
<dbReference type="InterPro" id="IPR050107">
    <property type="entry name" value="ABC_carbohydrate_import_ATPase"/>
</dbReference>
<dbReference type="Gene3D" id="3.40.50.300">
    <property type="entry name" value="P-loop containing nucleotide triphosphate hydrolases"/>
    <property type="match status" value="1"/>
</dbReference>
<dbReference type="InterPro" id="IPR003439">
    <property type="entry name" value="ABC_transporter-like_ATP-bd"/>
</dbReference>
<name>A0A2V3YAA8_9FIRM</name>
<dbReference type="GO" id="GO:0005524">
    <property type="term" value="F:ATP binding"/>
    <property type="evidence" value="ECO:0007669"/>
    <property type="project" value="UniProtKB-KW"/>
</dbReference>
<comment type="caution">
    <text evidence="4">The sequence shown here is derived from an EMBL/GenBank/DDBJ whole genome shotgun (WGS) entry which is preliminary data.</text>
</comment>
<feature type="domain" description="ABC transporter" evidence="3">
    <location>
        <begin position="6"/>
        <end position="242"/>
    </location>
</feature>
<dbReference type="PROSITE" id="PS50893">
    <property type="entry name" value="ABC_TRANSPORTER_2"/>
    <property type="match status" value="1"/>
</dbReference>
<dbReference type="PANTHER" id="PTHR43790">
    <property type="entry name" value="CARBOHYDRATE TRANSPORT ATP-BINDING PROTEIN MG119-RELATED"/>
    <property type="match status" value="1"/>
</dbReference>
<sequence>MKRELLLLKKVTIEGADSGNRLYDVDLLLRESECFCLVSAVHQKEVLVEYMQGLGKRISGSVRLKGTELTRADRKTLEKHKVFVISRSTPYMNTLNIGENIFLLRRNSLKKVVINERAIRNQTEYYFEKYKIELNPDAASETLSNADKIIIGIIRSVSQGGRLIVLSDTSGAFSQKEMVRLTSLIERLKEEGIGILISDNNPQAFYCVADRLIIFKHRKIAKKIYDPEQFPLATEIILRGTKAGEGSQKEKKTDIPSICIRGLKAGERTVSIEACRGEIVLVSREAAPIDSLWDQCRRPSDCGLEFFIDGKKVSSHTMADLVKNRVGMMSYEISRMGVMENMSKEDNILMPSYRKISGRLGFYRKASSYILRDNFLFEAGEALDDIDLEKNGWKLVFYRWKLFNPRVLIVHNCITAADLWERDWIKKRLIEMAERGTAVILLENEAAFCSGFSDRVWTVDKV</sequence>
<evidence type="ECO:0000256" key="1">
    <source>
        <dbReference type="ARBA" id="ARBA00022741"/>
    </source>
</evidence>